<dbReference type="OrthoDB" id="2113965at2759"/>
<evidence type="ECO:0000313" key="4">
    <source>
        <dbReference type="EMBL" id="KAA0191834.1"/>
    </source>
</evidence>
<dbReference type="Proteomes" id="UP000728185">
    <property type="component" value="Unassembled WGS sequence"/>
</dbReference>
<dbReference type="PANTHER" id="PTHR12072:SF5">
    <property type="entry name" value="CWF19-LIKE PROTEIN 2"/>
    <property type="match status" value="1"/>
</dbReference>
<feature type="region of interest" description="Disordered" evidence="2">
    <location>
        <begin position="117"/>
        <end position="138"/>
    </location>
</feature>
<accession>A0A8E0RS08</accession>
<name>A0A8E0RS08_9TREM</name>
<dbReference type="EMBL" id="LUCM01006091">
    <property type="protein sequence ID" value="KAA0191834.1"/>
    <property type="molecule type" value="Genomic_DNA"/>
</dbReference>
<evidence type="ECO:0000313" key="5">
    <source>
        <dbReference type="Proteomes" id="UP000728185"/>
    </source>
</evidence>
<feature type="non-terminal residue" evidence="4">
    <location>
        <position position="138"/>
    </location>
</feature>
<evidence type="ECO:0000256" key="2">
    <source>
        <dbReference type="SAM" id="MobiDB-lite"/>
    </source>
</evidence>
<evidence type="ECO:0000259" key="3">
    <source>
        <dbReference type="Pfam" id="PF04676"/>
    </source>
</evidence>
<evidence type="ECO:0000256" key="1">
    <source>
        <dbReference type="ARBA" id="ARBA00006795"/>
    </source>
</evidence>
<dbReference type="InterPro" id="IPR040194">
    <property type="entry name" value="Cwf19-like"/>
</dbReference>
<comment type="caution">
    <text evidence="4">The sequence shown here is derived from an EMBL/GenBank/DDBJ whole genome shotgun (WGS) entry which is preliminary data.</text>
</comment>
<feature type="compositionally biased region" description="Pro residues" evidence="2">
    <location>
        <begin position="128"/>
        <end position="138"/>
    </location>
</feature>
<sequence length="138" mass="15613">KALEEIGSEWDQNRRVVKLVKPGFGAYGAVPPKFPYFAVEFGLDGGGLARVLDDGRDIPAYFGREVIAELLDKDTRYWRKPKVERFEQLRTKVVQFENWWEPFNKWSVCDPGGVSASDTSELRNMPVPEGPELPPGLS</sequence>
<reference evidence="4" key="1">
    <citation type="submission" date="2019-05" db="EMBL/GenBank/DDBJ databases">
        <title>Annotation for the trematode Fasciolopsis buski.</title>
        <authorList>
            <person name="Choi Y.-J."/>
        </authorList>
    </citation>
    <scope>NUCLEOTIDE SEQUENCE</scope>
    <source>
        <strain evidence="4">HT</strain>
        <tissue evidence="4">Whole worm</tissue>
    </source>
</reference>
<gene>
    <name evidence="4" type="ORF">FBUS_11712</name>
</gene>
<organism evidence="4 5">
    <name type="scientific">Fasciolopsis buskii</name>
    <dbReference type="NCBI Taxonomy" id="27845"/>
    <lineage>
        <taxon>Eukaryota</taxon>
        <taxon>Metazoa</taxon>
        <taxon>Spiralia</taxon>
        <taxon>Lophotrochozoa</taxon>
        <taxon>Platyhelminthes</taxon>
        <taxon>Trematoda</taxon>
        <taxon>Digenea</taxon>
        <taxon>Plagiorchiida</taxon>
        <taxon>Echinostomata</taxon>
        <taxon>Echinostomatoidea</taxon>
        <taxon>Fasciolidae</taxon>
        <taxon>Fasciolopsis</taxon>
    </lineage>
</organism>
<protein>
    <submittedName>
        <fullName evidence="4">CWF19 protein 2</fullName>
    </submittedName>
</protein>
<dbReference type="PANTHER" id="PTHR12072">
    <property type="entry name" value="CWF19, CELL CYCLE CONTROL PROTEIN"/>
    <property type="match status" value="1"/>
</dbReference>
<feature type="domain" description="Cwf19-like protein C-terminal" evidence="3">
    <location>
        <begin position="9"/>
        <end position="104"/>
    </location>
</feature>
<dbReference type="GO" id="GO:0000398">
    <property type="term" value="P:mRNA splicing, via spliceosome"/>
    <property type="evidence" value="ECO:0007669"/>
    <property type="project" value="TreeGrafter"/>
</dbReference>
<dbReference type="GO" id="GO:0071014">
    <property type="term" value="C:post-mRNA release spliceosomal complex"/>
    <property type="evidence" value="ECO:0007669"/>
    <property type="project" value="TreeGrafter"/>
</dbReference>
<dbReference type="AlphaFoldDB" id="A0A8E0RS08"/>
<comment type="similarity">
    <text evidence="1">Belongs to the CWF19 family.</text>
</comment>
<proteinExistence type="inferred from homology"/>
<keyword evidence="5" id="KW-1185">Reference proteome</keyword>
<dbReference type="Pfam" id="PF04676">
    <property type="entry name" value="CwfJ_C_2"/>
    <property type="match status" value="1"/>
</dbReference>
<dbReference type="InterPro" id="IPR006767">
    <property type="entry name" value="Cwf19-like_C_dom-2"/>
</dbReference>